<evidence type="ECO:0000259" key="5">
    <source>
        <dbReference type="PROSITE" id="PS50234"/>
    </source>
</evidence>
<dbReference type="InterPro" id="IPR059100">
    <property type="entry name" value="TSP3_bac"/>
</dbReference>
<dbReference type="Gene3D" id="3.40.50.410">
    <property type="entry name" value="von Willebrand factor, type A domain"/>
    <property type="match status" value="1"/>
</dbReference>
<dbReference type="Gene3D" id="4.10.1080.10">
    <property type="entry name" value="TSP type-3 repeat"/>
    <property type="match status" value="1"/>
</dbReference>
<dbReference type="PROSITE" id="PS50234">
    <property type="entry name" value="VWFA"/>
    <property type="match status" value="1"/>
</dbReference>
<gene>
    <name evidence="6" type="ORF">SAMN02745248_02385</name>
</gene>
<keyword evidence="2" id="KW-0964">Secreted</keyword>
<evidence type="ECO:0000256" key="4">
    <source>
        <dbReference type="ARBA" id="ARBA00022837"/>
    </source>
</evidence>
<evidence type="ECO:0000256" key="2">
    <source>
        <dbReference type="ARBA" id="ARBA00022525"/>
    </source>
</evidence>
<dbReference type="Proteomes" id="UP000183952">
    <property type="component" value="Unassembled WGS sequence"/>
</dbReference>
<dbReference type="AlphaFoldDB" id="A0A1M6RVL3"/>
<dbReference type="OrthoDB" id="9805121at2"/>
<dbReference type="Pfam" id="PF00092">
    <property type="entry name" value="VWA"/>
    <property type="match status" value="1"/>
</dbReference>
<evidence type="ECO:0000313" key="6">
    <source>
        <dbReference type="EMBL" id="SHK36494.1"/>
    </source>
</evidence>
<comment type="subcellular location">
    <subcellularLocation>
        <location evidence="1">Secreted</location>
    </subcellularLocation>
</comment>
<proteinExistence type="predicted"/>
<evidence type="ECO:0000256" key="1">
    <source>
        <dbReference type="ARBA" id="ARBA00004613"/>
    </source>
</evidence>
<dbReference type="Pfam" id="PF18884">
    <property type="entry name" value="TSP3_bac"/>
    <property type="match status" value="2"/>
</dbReference>
<accession>A0A1M6RVL3</accession>
<feature type="domain" description="VWFA" evidence="5">
    <location>
        <begin position="280"/>
        <end position="452"/>
    </location>
</feature>
<dbReference type="PANTHER" id="PTHR45737">
    <property type="entry name" value="VON WILLEBRAND FACTOR A DOMAIN-CONTAINING PROTEIN 5A"/>
    <property type="match status" value="1"/>
</dbReference>
<dbReference type="RefSeq" id="WP_072904299.1">
    <property type="nucleotide sequence ID" value="NZ_FRAD01000024.1"/>
</dbReference>
<keyword evidence="4" id="KW-0106">Calcium</keyword>
<dbReference type="InterPro" id="IPR002035">
    <property type="entry name" value="VWF_A"/>
</dbReference>
<reference evidence="6 7" key="1">
    <citation type="submission" date="2016-11" db="EMBL/GenBank/DDBJ databases">
        <authorList>
            <person name="Jaros S."/>
            <person name="Januszkiewicz K."/>
            <person name="Wedrychowicz H."/>
        </authorList>
    </citation>
    <scope>NUCLEOTIDE SEQUENCE [LARGE SCALE GENOMIC DNA]</scope>
    <source>
        <strain evidence="6 7">DSM 3090</strain>
    </source>
</reference>
<dbReference type="PANTHER" id="PTHR45737:SF6">
    <property type="entry name" value="VON WILLEBRAND FACTOR A DOMAIN-CONTAINING PROTEIN 5A"/>
    <property type="match status" value="1"/>
</dbReference>
<dbReference type="GO" id="GO:0005509">
    <property type="term" value="F:calcium ion binding"/>
    <property type="evidence" value="ECO:0007669"/>
    <property type="project" value="InterPro"/>
</dbReference>
<dbReference type="InterPro" id="IPR028974">
    <property type="entry name" value="TSP_type-3_rpt"/>
</dbReference>
<dbReference type="CDD" id="cd00198">
    <property type="entry name" value="vWFA"/>
    <property type="match status" value="1"/>
</dbReference>
<dbReference type="STRING" id="1121331.SAMN02745248_02385"/>
<name>A0A1M6RVL3_9CLOT</name>
<sequence>MYNGAWENYDNGYSKCEDGSYLITNNGVNANIEVGASIKVSYIFKTQDEVVEPTYHMFLYENSLNDGDYDGLPDYEEVFLYRTNPKDPDTDKDGLNDGAEVKLGFNPLLNDSNNDGILDGQEKTEQNLECAIEEQECAISNVSIQINGTGLVSETTEIQNTFGIDMLSTGVVGLVGVPVNIETKSEFDRATITFAYDESKLGDVNEDDLRIMWYDEENNNYVILNNETVLDKENNTLSYTTTHFSTYLVVDQKKWYECWRSTINYRTDDSQETQESQNFDVCFVVDRSGSMSGNSIITAKDSMLGFNEAMHYDDRVAIVGFDSTAQVHLPFICPSDEAVKNSIGNIRASGGTNVESGLVAALDLFDKTEPQMNDNGVKNEKMMILLCDGDVYYTEATLKRAKDAGIRIYTVLIGWSSGRTALEHIAEVTEGKFYSAQESADIRDAIYGINRILSFRWGG</sequence>
<dbReference type="SMART" id="SM00327">
    <property type="entry name" value="VWA"/>
    <property type="match status" value="1"/>
</dbReference>
<dbReference type="InterPro" id="IPR036465">
    <property type="entry name" value="vWFA_dom_sf"/>
</dbReference>
<evidence type="ECO:0000313" key="7">
    <source>
        <dbReference type="Proteomes" id="UP000183952"/>
    </source>
</evidence>
<evidence type="ECO:0000256" key="3">
    <source>
        <dbReference type="ARBA" id="ARBA00022729"/>
    </source>
</evidence>
<dbReference type="SUPFAM" id="SSF103647">
    <property type="entry name" value="TSP type-3 repeat"/>
    <property type="match status" value="1"/>
</dbReference>
<organism evidence="6 7">
    <name type="scientific">Hathewaya proteolytica DSM 3090</name>
    <dbReference type="NCBI Taxonomy" id="1121331"/>
    <lineage>
        <taxon>Bacteria</taxon>
        <taxon>Bacillati</taxon>
        <taxon>Bacillota</taxon>
        <taxon>Clostridia</taxon>
        <taxon>Eubacteriales</taxon>
        <taxon>Clostridiaceae</taxon>
        <taxon>Hathewaya</taxon>
    </lineage>
</organism>
<protein>
    <submittedName>
        <fullName evidence="6">von Willebrand factor type A domain-containing protein</fullName>
    </submittedName>
</protein>
<dbReference type="EMBL" id="FRAD01000024">
    <property type="protein sequence ID" value="SHK36494.1"/>
    <property type="molecule type" value="Genomic_DNA"/>
</dbReference>
<dbReference type="SUPFAM" id="SSF53300">
    <property type="entry name" value="vWA-like"/>
    <property type="match status" value="1"/>
</dbReference>
<keyword evidence="3" id="KW-0732">Signal</keyword>
<keyword evidence="7" id="KW-1185">Reference proteome</keyword>